<dbReference type="OrthoDB" id="390989at2"/>
<name>A0A291IS38_9MOLU</name>
<proteinExistence type="predicted"/>
<organism evidence="1 2">
    <name type="scientific">Mesoplasma lactucae ATCC 49193</name>
    <dbReference type="NCBI Taxonomy" id="81460"/>
    <lineage>
        <taxon>Bacteria</taxon>
        <taxon>Bacillati</taxon>
        <taxon>Mycoplasmatota</taxon>
        <taxon>Mollicutes</taxon>
        <taxon>Entomoplasmatales</taxon>
        <taxon>Entomoplasmataceae</taxon>
        <taxon>Mesoplasma</taxon>
    </lineage>
</organism>
<protein>
    <submittedName>
        <fullName evidence="1">Uncharacterized protein</fullName>
    </submittedName>
</protein>
<gene>
    <name evidence="1" type="ORF">CP520_01935</name>
</gene>
<dbReference type="KEGG" id="mlac:CP520_01935"/>
<dbReference type="Proteomes" id="UP000232227">
    <property type="component" value="Chromosome"/>
</dbReference>
<keyword evidence="2" id="KW-1185">Reference proteome</keyword>
<reference evidence="1 2" key="1">
    <citation type="submission" date="2017-09" db="EMBL/GenBank/DDBJ databases">
        <title>SPAdes assembly of the Mesoplasma lactucae genome.</title>
        <authorList>
            <person name="Knight T.F."/>
            <person name="Rubinstein R."/>
            <person name="Citino T."/>
        </authorList>
    </citation>
    <scope>NUCLEOTIDE SEQUENCE [LARGE SCALE GENOMIC DNA]</scope>
    <source>
        <strain evidence="1 2">831-C4</strain>
    </source>
</reference>
<dbReference type="RefSeq" id="WP_096862795.1">
    <property type="nucleotide sequence ID" value="NZ_CP023668.1"/>
</dbReference>
<accession>A0A291IS38</accession>
<evidence type="ECO:0000313" key="2">
    <source>
        <dbReference type="Proteomes" id="UP000232227"/>
    </source>
</evidence>
<sequence length="709" mass="81927">MENLDFDFLQIDNNVENQKIPGMERELYIYPLKSIFKENDKNKELLSYSPNVVNLKIIELDDCQKITAELIESTQFGYNSKQSIASLDNELVIVSKCDKTYSLDEKINYDPNKLYLVSEFEIKTDKDIITFGQLLQSYNIDRTNFELTNLFSNPLITTTSLEEWKPKDANSLVVKVGKQYSSFKVKQIDLTTPNAFLLESLNSFGANSLGEYGNASINSFESLYPLWLNPIDLQRNGKLRVLNYWCSNRILPISDVMKISRKYDNSDEIGKLLKFDDSSKNPIKTKKEENDIESLIITFDDITVINRFYLKGDALGPDEFRTKHISHQIEYKNNEQFPFVLRPMALESNKDAGITTEMKAAKYIPTLLNKMINFKFNPETLYGGIIGHSYDVKITKNMRISYTTNNSIDTSSLYELLLDVMTATFNYNNNFKGAGYKNNETKELNYMALYKQEFEGKTIREYIDGLESAWEKSNPEFVQTKQYDNYKKIRTMLSSETYGTFSIGGNKNSDDKFLLPYYFEIISKPKFKDKDNNIINESKKGDGIWKYDEIIVSCKSNYFSKDFKPLLPSLSEKKILNSNNDSFVWQNMNDIISETKLPSLSNGDLKTSDENVGKFLVYSKFDWTKVYGTSEEIIKNKAFFEKNQNIKEKYSFSLGEYNNSIKDITLTALYGSGKYDIHLVDENNKKIELNDINLFNPQQENIGLVKILL</sequence>
<evidence type="ECO:0000313" key="1">
    <source>
        <dbReference type="EMBL" id="ATG97507.1"/>
    </source>
</evidence>
<dbReference type="AlphaFoldDB" id="A0A291IS38"/>
<dbReference type="EMBL" id="CP023668">
    <property type="protein sequence ID" value="ATG97507.1"/>
    <property type="molecule type" value="Genomic_DNA"/>
</dbReference>